<feature type="compositionally biased region" description="Basic and acidic residues" evidence="1">
    <location>
        <begin position="28"/>
        <end position="39"/>
    </location>
</feature>
<proteinExistence type="predicted"/>
<dbReference type="EMBL" id="LT607409">
    <property type="protein sequence ID" value="SCF17985.1"/>
    <property type="molecule type" value="Genomic_DNA"/>
</dbReference>
<reference evidence="3" key="1">
    <citation type="submission" date="2016-06" db="EMBL/GenBank/DDBJ databases">
        <authorList>
            <person name="Varghese N."/>
            <person name="Submissions Spin"/>
        </authorList>
    </citation>
    <scope>NUCLEOTIDE SEQUENCE [LARGE SCALE GENOMIC DNA]</scope>
    <source>
        <strain evidence="3">DSM 45160</strain>
    </source>
</reference>
<dbReference type="Proteomes" id="UP000198224">
    <property type="component" value="Chromosome I"/>
</dbReference>
<feature type="region of interest" description="Disordered" evidence="1">
    <location>
        <begin position="1"/>
        <end position="62"/>
    </location>
</feature>
<evidence type="ECO:0000256" key="1">
    <source>
        <dbReference type="SAM" id="MobiDB-lite"/>
    </source>
</evidence>
<gene>
    <name evidence="2" type="ORF">GA0070612_4508</name>
</gene>
<sequence length="62" mass="6638">MSGSFVYDRSPDRWTGAADGPHPCPARRLADVKDNRDATVPHGTTTGRDPGADRDEQGEVTA</sequence>
<protein>
    <submittedName>
        <fullName evidence="2">Uncharacterized protein</fullName>
    </submittedName>
</protein>
<evidence type="ECO:0000313" key="3">
    <source>
        <dbReference type="Proteomes" id="UP000198224"/>
    </source>
</evidence>
<name>A0A1C4YB93_9ACTN</name>
<accession>A0A1C4YB93</accession>
<evidence type="ECO:0000313" key="2">
    <source>
        <dbReference type="EMBL" id="SCF17985.1"/>
    </source>
</evidence>
<feature type="compositionally biased region" description="Basic and acidic residues" evidence="1">
    <location>
        <begin position="50"/>
        <end position="62"/>
    </location>
</feature>
<keyword evidence="3" id="KW-1185">Reference proteome</keyword>
<dbReference type="AlphaFoldDB" id="A0A1C4YB93"/>
<organism evidence="2 3">
    <name type="scientific">Micromonospora chokoriensis</name>
    <dbReference type="NCBI Taxonomy" id="356851"/>
    <lineage>
        <taxon>Bacteria</taxon>
        <taxon>Bacillati</taxon>
        <taxon>Actinomycetota</taxon>
        <taxon>Actinomycetes</taxon>
        <taxon>Micromonosporales</taxon>
        <taxon>Micromonosporaceae</taxon>
        <taxon>Micromonospora</taxon>
    </lineage>
</organism>